<keyword evidence="3" id="KW-1185">Reference proteome</keyword>
<dbReference type="SUPFAM" id="SSF52047">
    <property type="entry name" value="RNI-like"/>
    <property type="match status" value="1"/>
</dbReference>
<protein>
    <recommendedName>
        <fullName evidence="1">F-box/LRR-repeat protein 15-like leucin rich repeat domain-containing protein</fullName>
    </recommendedName>
</protein>
<dbReference type="PANTHER" id="PTHR13318:SF95">
    <property type="entry name" value="F-BOX PROTEIN YLR352W"/>
    <property type="match status" value="1"/>
</dbReference>
<dbReference type="Pfam" id="PF13516">
    <property type="entry name" value="LRR_6"/>
    <property type="match status" value="1"/>
</dbReference>
<evidence type="ECO:0000313" key="3">
    <source>
        <dbReference type="Proteomes" id="UP000823388"/>
    </source>
</evidence>
<evidence type="ECO:0000259" key="1">
    <source>
        <dbReference type="Pfam" id="PF25372"/>
    </source>
</evidence>
<gene>
    <name evidence="2" type="ORF">PVAP13_1NG172400</name>
</gene>
<dbReference type="PANTHER" id="PTHR13318">
    <property type="entry name" value="PARTNER OF PAIRED, ISOFORM B-RELATED"/>
    <property type="match status" value="1"/>
</dbReference>
<dbReference type="FunFam" id="3.80.10.10:FF:000535">
    <property type="entry name" value="Leucine Rich Repeat family protein"/>
    <property type="match status" value="1"/>
</dbReference>
<dbReference type="GO" id="GO:0019005">
    <property type="term" value="C:SCF ubiquitin ligase complex"/>
    <property type="evidence" value="ECO:0007669"/>
    <property type="project" value="TreeGrafter"/>
</dbReference>
<dbReference type="GO" id="GO:0031146">
    <property type="term" value="P:SCF-dependent proteasomal ubiquitin-dependent protein catabolic process"/>
    <property type="evidence" value="ECO:0007669"/>
    <property type="project" value="TreeGrafter"/>
</dbReference>
<dbReference type="AlphaFoldDB" id="A0A8T0WYN5"/>
<dbReference type="InterPro" id="IPR006553">
    <property type="entry name" value="Leu-rich_rpt_Cys-con_subtyp"/>
</dbReference>
<dbReference type="SMART" id="SM00367">
    <property type="entry name" value="LRR_CC"/>
    <property type="match status" value="6"/>
</dbReference>
<organism evidence="2 3">
    <name type="scientific">Panicum virgatum</name>
    <name type="common">Blackwell switchgrass</name>
    <dbReference type="NCBI Taxonomy" id="38727"/>
    <lineage>
        <taxon>Eukaryota</taxon>
        <taxon>Viridiplantae</taxon>
        <taxon>Streptophyta</taxon>
        <taxon>Embryophyta</taxon>
        <taxon>Tracheophyta</taxon>
        <taxon>Spermatophyta</taxon>
        <taxon>Magnoliopsida</taxon>
        <taxon>Liliopsida</taxon>
        <taxon>Poales</taxon>
        <taxon>Poaceae</taxon>
        <taxon>PACMAD clade</taxon>
        <taxon>Panicoideae</taxon>
        <taxon>Panicodae</taxon>
        <taxon>Paniceae</taxon>
        <taxon>Panicinae</taxon>
        <taxon>Panicum</taxon>
        <taxon>Panicum sect. Hiantes</taxon>
    </lineage>
</organism>
<comment type="caution">
    <text evidence="2">The sequence shown here is derived from an EMBL/GenBank/DDBJ whole genome shotgun (WGS) entry which is preliminary data.</text>
</comment>
<reference evidence="2" key="1">
    <citation type="submission" date="2020-05" db="EMBL/GenBank/DDBJ databases">
        <title>WGS assembly of Panicum virgatum.</title>
        <authorList>
            <person name="Lovell J.T."/>
            <person name="Jenkins J."/>
            <person name="Shu S."/>
            <person name="Juenger T.E."/>
            <person name="Schmutz J."/>
        </authorList>
    </citation>
    <scope>NUCLEOTIDE SEQUENCE</scope>
    <source>
        <strain evidence="2">AP13</strain>
    </source>
</reference>
<evidence type="ECO:0000313" key="2">
    <source>
        <dbReference type="EMBL" id="KAG2650214.1"/>
    </source>
</evidence>
<dbReference type="InterPro" id="IPR057207">
    <property type="entry name" value="FBXL15_LRR"/>
</dbReference>
<dbReference type="Proteomes" id="UP000823388">
    <property type="component" value="Chromosome 1N"/>
</dbReference>
<dbReference type="Gene3D" id="3.80.10.10">
    <property type="entry name" value="Ribonuclease Inhibitor"/>
    <property type="match status" value="2"/>
</dbReference>
<accession>A0A8T0WYN5</accession>
<name>A0A8T0WYN5_PANVG</name>
<proteinExistence type="predicted"/>
<dbReference type="Pfam" id="PF25372">
    <property type="entry name" value="DUF7885"/>
    <property type="match status" value="1"/>
</dbReference>
<feature type="domain" description="F-box/LRR-repeat protein 15-like leucin rich repeat" evidence="1">
    <location>
        <begin position="161"/>
        <end position="303"/>
    </location>
</feature>
<sequence>MAAPAADEAWCRETVPRVMELVSPRLPQRDVCALLAVSPWCYRALVANPGLWEVLDLREMKNAGDRLISALSLARYRHLKVLNLEFAQDIEDRHFIHLKEMSGISLENLEFLNLNACQKISDKGIEAGTCLCPNLQGLSIYWIVGLTDSSIVHITKNCRHIVDLNLSGCKLTDDGLKEVLQKCSSLESLNLYALSSFSDKVYKEIGLLSNLTFLDLCGAQNLSDNGLVCISRCRGLTYLNLTWCVRVTDTGVVAIAQGCQSLELLSLFGIVGVTDACLEALSKSCSHSLTTLDVNGCIGIKRRSRDDLLKLFPKLSCFKVHS</sequence>
<dbReference type="InterPro" id="IPR001611">
    <property type="entry name" value="Leu-rich_rpt"/>
</dbReference>
<dbReference type="InterPro" id="IPR032675">
    <property type="entry name" value="LRR_dom_sf"/>
</dbReference>
<dbReference type="EMBL" id="CM029038">
    <property type="protein sequence ID" value="KAG2650214.1"/>
    <property type="molecule type" value="Genomic_DNA"/>
</dbReference>